<dbReference type="FunFam" id="3.90.550.10:FF:000221">
    <property type="entry name" value="Glycosyltransferase family protein 47"/>
    <property type="match status" value="1"/>
</dbReference>
<feature type="chain" id="PRO_5043317122" description="Glycosyl transferase 64 domain-containing protein" evidence="5">
    <location>
        <begin position="22"/>
        <end position="344"/>
    </location>
</feature>
<evidence type="ECO:0000259" key="6">
    <source>
        <dbReference type="Pfam" id="PF09258"/>
    </source>
</evidence>
<dbReference type="GO" id="GO:0016757">
    <property type="term" value="F:glycosyltransferase activity"/>
    <property type="evidence" value="ECO:0007669"/>
    <property type="project" value="InterPro"/>
</dbReference>
<dbReference type="AlphaFoldDB" id="A0AAV9AZI2"/>
<keyword evidence="2" id="KW-0808">Transferase</keyword>
<reference evidence="7" key="2">
    <citation type="submission" date="2023-06" db="EMBL/GenBank/DDBJ databases">
        <authorList>
            <person name="Ma L."/>
            <person name="Liu K.-W."/>
            <person name="Li Z."/>
            <person name="Hsiao Y.-Y."/>
            <person name="Qi Y."/>
            <person name="Fu T."/>
            <person name="Tang G."/>
            <person name="Zhang D."/>
            <person name="Sun W.-H."/>
            <person name="Liu D.-K."/>
            <person name="Li Y."/>
            <person name="Chen G.-Z."/>
            <person name="Liu X.-D."/>
            <person name="Liao X.-Y."/>
            <person name="Jiang Y.-T."/>
            <person name="Yu X."/>
            <person name="Hao Y."/>
            <person name="Huang J."/>
            <person name="Zhao X.-W."/>
            <person name="Ke S."/>
            <person name="Chen Y.-Y."/>
            <person name="Wu W.-L."/>
            <person name="Hsu J.-L."/>
            <person name="Lin Y.-F."/>
            <person name="Huang M.-D."/>
            <person name="Li C.-Y."/>
            <person name="Huang L."/>
            <person name="Wang Z.-W."/>
            <person name="Zhao X."/>
            <person name="Zhong W.-Y."/>
            <person name="Peng D.-H."/>
            <person name="Ahmad S."/>
            <person name="Lan S."/>
            <person name="Zhang J.-S."/>
            <person name="Tsai W.-C."/>
            <person name="Van De Peer Y."/>
            <person name="Liu Z.-J."/>
        </authorList>
    </citation>
    <scope>NUCLEOTIDE SEQUENCE</scope>
    <source>
        <strain evidence="7">SCP</strain>
        <tissue evidence="7">Leaves</tissue>
    </source>
</reference>
<dbReference type="Pfam" id="PF09258">
    <property type="entry name" value="Glyco_transf_64"/>
    <property type="match status" value="1"/>
</dbReference>
<keyword evidence="8" id="KW-1185">Reference proteome</keyword>
<dbReference type="PANTHER" id="PTHR48409:SF1">
    <property type="entry name" value="GLYCOSYLTRANSFERASE FAMILY PROTEIN 64 C3"/>
    <property type="match status" value="1"/>
</dbReference>
<sequence length="344" mass="37909">MTMKKATLAILLSAFLSISAALRPDPSQPSDPCDPSSLPDPRTLRSDQLTVLISGYSEHRLPLLSSLAASYASSPLVAAVLILWGNPSTPDETLKNISSSAAAAAPITVIRHPTASLNARFIPRREIRTSAVAVCDDDVEIDEGTLAFAFTVWRSSSSDRLVGLFARSHDLDLSRRSWIYTVHAERFSMVLTKFMILGADYLVRYTCGGGAAMAAMRAYVEERRNCEDVLMNFVAAMASGRGPVLVGERRGRIRDWGDVRNEERGDGVRIREVSISGREGHRRRRGECIREFHRTLGWMPLRYSYGSVVDQVGEQGLCHKGGKRPPSKRTIDAPDSCVPQSMMK</sequence>
<feature type="domain" description="Glycosyl transferase 64" evidence="6">
    <location>
        <begin position="49"/>
        <end position="312"/>
    </location>
</feature>
<protein>
    <recommendedName>
        <fullName evidence="6">Glycosyl transferase 64 domain-containing protein</fullName>
    </recommendedName>
</protein>
<feature type="compositionally biased region" description="Low complexity" evidence="4">
    <location>
        <begin position="23"/>
        <end position="41"/>
    </location>
</feature>
<feature type="region of interest" description="Disordered" evidence="4">
    <location>
        <begin position="318"/>
        <end position="344"/>
    </location>
</feature>
<dbReference type="GO" id="GO:0016020">
    <property type="term" value="C:membrane"/>
    <property type="evidence" value="ECO:0007669"/>
    <property type="project" value="InterPro"/>
</dbReference>
<evidence type="ECO:0000256" key="4">
    <source>
        <dbReference type="SAM" id="MobiDB-lite"/>
    </source>
</evidence>
<dbReference type="EMBL" id="JAUJYN010000006">
    <property type="protein sequence ID" value="KAK1269585.1"/>
    <property type="molecule type" value="Genomic_DNA"/>
</dbReference>
<evidence type="ECO:0000313" key="7">
    <source>
        <dbReference type="EMBL" id="KAK1269585.1"/>
    </source>
</evidence>
<dbReference type="PANTHER" id="PTHR48409">
    <property type="entry name" value="GLYCOSYLTRANSFERASE FAMILY PROTEIN 64 C3"/>
    <property type="match status" value="1"/>
</dbReference>
<keyword evidence="3" id="KW-1015">Disulfide bond</keyword>
<dbReference type="InterPro" id="IPR029044">
    <property type="entry name" value="Nucleotide-diphossugar_trans"/>
</dbReference>
<evidence type="ECO:0000313" key="8">
    <source>
        <dbReference type="Proteomes" id="UP001179952"/>
    </source>
</evidence>
<accession>A0AAV9AZI2</accession>
<dbReference type="Proteomes" id="UP001179952">
    <property type="component" value="Unassembled WGS sequence"/>
</dbReference>
<evidence type="ECO:0000256" key="2">
    <source>
        <dbReference type="ARBA" id="ARBA00022679"/>
    </source>
</evidence>
<dbReference type="SUPFAM" id="SSF53448">
    <property type="entry name" value="Nucleotide-diphospho-sugar transferases"/>
    <property type="match status" value="1"/>
</dbReference>
<evidence type="ECO:0000256" key="3">
    <source>
        <dbReference type="ARBA" id="ARBA00023157"/>
    </source>
</evidence>
<comment type="similarity">
    <text evidence="1">Belongs to the glycosyltransferase 64 family.</text>
</comment>
<dbReference type="InterPro" id="IPR053318">
    <property type="entry name" value="GT64"/>
</dbReference>
<keyword evidence="5" id="KW-0732">Signal</keyword>
<gene>
    <name evidence="7" type="ORF">QJS04_geneDACA013992</name>
</gene>
<feature type="signal peptide" evidence="5">
    <location>
        <begin position="1"/>
        <end position="21"/>
    </location>
</feature>
<dbReference type="Gene3D" id="3.90.550.10">
    <property type="entry name" value="Spore Coat Polysaccharide Biosynthesis Protein SpsA, Chain A"/>
    <property type="match status" value="1"/>
</dbReference>
<evidence type="ECO:0000256" key="5">
    <source>
        <dbReference type="SAM" id="SignalP"/>
    </source>
</evidence>
<feature type="region of interest" description="Disordered" evidence="4">
    <location>
        <begin position="23"/>
        <end position="43"/>
    </location>
</feature>
<name>A0AAV9AZI2_ACOGR</name>
<comment type="caution">
    <text evidence="7">The sequence shown here is derived from an EMBL/GenBank/DDBJ whole genome shotgun (WGS) entry which is preliminary data.</text>
</comment>
<evidence type="ECO:0000256" key="1">
    <source>
        <dbReference type="ARBA" id="ARBA00008700"/>
    </source>
</evidence>
<dbReference type="InterPro" id="IPR015338">
    <property type="entry name" value="GT64_dom"/>
</dbReference>
<organism evidence="7 8">
    <name type="scientific">Acorus gramineus</name>
    <name type="common">Dwarf sweet flag</name>
    <dbReference type="NCBI Taxonomy" id="55184"/>
    <lineage>
        <taxon>Eukaryota</taxon>
        <taxon>Viridiplantae</taxon>
        <taxon>Streptophyta</taxon>
        <taxon>Embryophyta</taxon>
        <taxon>Tracheophyta</taxon>
        <taxon>Spermatophyta</taxon>
        <taxon>Magnoliopsida</taxon>
        <taxon>Liliopsida</taxon>
        <taxon>Acoraceae</taxon>
        <taxon>Acorus</taxon>
    </lineage>
</organism>
<proteinExistence type="inferred from homology"/>
<reference evidence="7" key="1">
    <citation type="journal article" date="2023" name="Nat. Commun.">
        <title>Diploid and tetraploid genomes of Acorus and the evolution of monocots.</title>
        <authorList>
            <person name="Ma L."/>
            <person name="Liu K.W."/>
            <person name="Li Z."/>
            <person name="Hsiao Y.Y."/>
            <person name="Qi Y."/>
            <person name="Fu T."/>
            <person name="Tang G.D."/>
            <person name="Zhang D."/>
            <person name="Sun W.H."/>
            <person name="Liu D.K."/>
            <person name="Li Y."/>
            <person name="Chen G.Z."/>
            <person name="Liu X.D."/>
            <person name="Liao X.Y."/>
            <person name="Jiang Y.T."/>
            <person name="Yu X."/>
            <person name="Hao Y."/>
            <person name="Huang J."/>
            <person name="Zhao X.W."/>
            <person name="Ke S."/>
            <person name="Chen Y.Y."/>
            <person name="Wu W.L."/>
            <person name="Hsu J.L."/>
            <person name="Lin Y.F."/>
            <person name="Huang M.D."/>
            <person name="Li C.Y."/>
            <person name="Huang L."/>
            <person name="Wang Z.W."/>
            <person name="Zhao X."/>
            <person name="Zhong W.Y."/>
            <person name="Peng D.H."/>
            <person name="Ahmad S."/>
            <person name="Lan S."/>
            <person name="Zhang J.S."/>
            <person name="Tsai W.C."/>
            <person name="Van de Peer Y."/>
            <person name="Liu Z.J."/>
        </authorList>
    </citation>
    <scope>NUCLEOTIDE SEQUENCE</scope>
    <source>
        <strain evidence="7">SCP</strain>
    </source>
</reference>